<organism evidence="1 2">
    <name type="scientific">Elysia crispata</name>
    <name type="common">lettuce slug</name>
    <dbReference type="NCBI Taxonomy" id="231223"/>
    <lineage>
        <taxon>Eukaryota</taxon>
        <taxon>Metazoa</taxon>
        <taxon>Spiralia</taxon>
        <taxon>Lophotrochozoa</taxon>
        <taxon>Mollusca</taxon>
        <taxon>Gastropoda</taxon>
        <taxon>Heterobranchia</taxon>
        <taxon>Euthyneura</taxon>
        <taxon>Panpulmonata</taxon>
        <taxon>Sacoglossa</taxon>
        <taxon>Placobranchoidea</taxon>
        <taxon>Plakobranchidae</taxon>
        <taxon>Elysia</taxon>
    </lineage>
</organism>
<gene>
    <name evidence="1" type="ORF">RRG08_025031</name>
</gene>
<dbReference type="Proteomes" id="UP001283361">
    <property type="component" value="Unassembled WGS sequence"/>
</dbReference>
<proteinExistence type="predicted"/>
<accession>A0AAE1E256</accession>
<name>A0AAE1E256_9GAST</name>
<sequence length="111" mass="12081">MGSCKTVPLLVDAKKIFAFAAHGKRVKSNLDPCIVHVSQSTLSSDASHPGHLGCKCRPQDFSIVSCMESLHLCVTYCKVLSDDVGIVLQGKLHVDIRKDTVFILVEETVTL</sequence>
<protein>
    <submittedName>
        <fullName evidence="1">Uncharacterized protein</fullName>
    </submittedName>
</protein>
<evidence type="ECO:0000313" key="2">
    <source>
        <dbReference type="Proteomes" id="UP001283361"/>
    </source>
</evidence>
<dbReference type="AlphaFoldDB" id="A0AAE1E256"/>
<dbReference type="EMBL" id="JAWDGP010001483">
    <property type="protein sequence ID" value="KAK3791177.1"/>
    <property type="molecule type" value="Genomic_DNA"/>
</dbReference>
<reference evidence="1" key="1">
    <citation type="journal article" date="2023" name="G3 (Bethesda)">
        <title>A reference genome for the long-term kleptoplast-retaining sea slug Elysia crispata morphotype clarki.</title>
        <authorList>
            <person name="Eastman K.E."/>
            <person name="Pendleton A.L."/>
            <person name="Shaikh M.A."/>
            <person name="Suttiyut T."/>
            <person name="Ogas R."/>
            <person name="Tomko P."/>
            <person name="Gavelis G."/>
            <person name="Widhalm J.R."/>
            <person name="Wisecaver J.H."/>
        </authorList>
    </citation>
    <scope>NUCLEOTIDE SEQUENCE</scope>
    <source>
        <strain evidence="1">ECLA1</strain>
    </source>
</reference>
<evidence type="ECO:0000313" key="1">
    <source>
        <dbReference type="EMBL" id="KAK3791177.1"/>
    </source>
</evidence>
<keyword evidence="2" id="KW-1185">Reference proteome</keyword>
<comment type="caution">
    <text evidence="1">The sequence shown here is derived from an EMBL/GenBank/DDBJ whole genome shotgun (WGS) entry which is preliminary data.</text>
</comment>